<reference evidence="2 3" key="1">
    <citation type="journal article" date="2016" name="Nat. Commun.">
        <title>Thousands of microbial genomes shed light on interconnected biogeochemical processes in an aquifer system.</title>
        <authorList>
            <person name="Anantharaman K."/>
            <person name="Brown C.T."/>
            <person name="Hug L.A."/>
            <person name="Sharon I."/>
            <person name="Castelle C.J."/>
            <person name="Probst A.J."/>
            <person name="Thomas B.C."/>
            <person name="Singh A."/>
            <person name="Wilkins M.J."/>
            <person name="Karaoz U."/>
            <person name="Brodie E.L."/>
            <person name="Williams K.H."/>
            <person name="Hubbard S.S."/>
            <person name="Banfield J.F."/>
        </authorList>
    </citation>
    <scope>NUCLEOTIDE SEQUENCE [LARGE SCALE GENOMIC DNA]</scope>
</reference>
<comment type="caution">
    <text evidence="2">The sequence shown here is derived from an EMBL/GenBank/DDBJ whole genome shotgun (WGS) entry which is preliminary data.</text>
</comment>
<evidence type="ECO:0000313" key="3">
    <source>
        <dbReference type="Proteomes" id="UP000177457"/>
    </source>
</evidence>
<dbReference type="AlphaFoldDB" id="A0A1F6MG44"/>
<evidence type="ECO:0000313" key="2">
    <source>
        <dbReference type="EMBL" id="OGH70463.1"/>
    </source>
</evidence>
<evidence type="ECO:0000256" key="1">
    <source>
        <dbReference type="SAM" id="MobiDB-lite"/>
    </source>
</evidence>
<dbReference type="Proteomes" id="UP000177457">
    <property type="component" value="Unassembled WGS sequence"/>
</dbReference>
<gene>
    <name evidence="2" type="ORF">A3C90_04135</name>
</gene>
<organism evidence="2 3">
    <name type="scientific">Candidatus Magasanikbacteria bacterium RIFCSPHIGHO2_02_FULL_51_14</name>
    <dbReference type="NCBI Taxonomy" id="1798683"/>
    <lineage>
        <taxon>Bacteria</taxon>
        <taxon>Candidatus Magasanikiibacteriota</taxon>
    </lineage>
</organism>
<proteinExistence type="predicted"/>
<dbReference type="STRING" id="1798683.A3C90_04135"/>
<name>A0A1F6MG44_9BACT</name>
<dbReference type="EMBL" id="MFQE01000046">
    <property type="protein sequence ID" value="OGH70463.1"/>
    <property type="molecule type" value="Genomic_DNA"/>
</dbReference>
<sequence>MPPKVIYDQKRNIHRRGTQTAGGFAKGHNFRAGGASGVGRYHPARAQRVDLLGDKRQESGDAEYPYQEGPLKASGRDAPALLLGRLSSPFGDNRTWI</sequence>
<feature type="compositionally biased region" description="Basic and acidic residues" evidence="1">
    <location>
        <begin position="47"/>
        <end position="59"/>
    </location>
</feature>
<protein>
    <submittedName>
        <fullName evidence="2">Uncharacterized protein</fullName>
    </submittedName>
</protein>
<accession>A0A1F6MG44</accession>
<feature type="region of interest" description="Disordered" evidence="1">
    <location>
        <begin position="16"/>
        <end position="75"/>
    </location>
</feature>